<organism evidence="6 7">
    <name type="scientific">Gnomoniopsis smithogilvyi</name>
    <dbReference type="NCBI Taxonomy" id="1191159"/>
    <lineage>
        <taxon>Eukaryota</taxon>
        <taxon>Fungi</taxon>
        <taxon>Dikarya</taxon>
        <taxon>Ascomycota</taxon>
        <taxon>Pezizomycotina</taxon>
        <taxon>Sordariomycetes</taxon>
        <taxon>Sordariomycetidae</taxon>
        <taxon>Diaporthales</taxon>
        <taxon>Gnomoniaceae</taxon>
        <taxon>Gnomoniopsis</taxon>
    </lineage>
</organism>
<dbReference type="Gene3D" id="3.40.1050.10">
    <property type="entry name" value="Carbonic anhydrase"/>
    <property type="match status" value="1"/>
</dbReference>
<feature type="binding site" evidence="4">
    <location>
        <position position="47"/>
    </location>
    <ligand>
        <name>Zn(2+)</name>
        <dbReference type="ChEBI" id="CHEBI:29105"/>
    </ligand>
</feature>
<gene>
    <name evidence="6" type="ORF">N0V93_004224</name>
</gene>
<dbReference type="InterPro" id="IPR001765">
    <property type="entry name" value="Carbonic_anhydrase"/>
</dbReference>
<dbReference type="GO" id="GO:0008270">
    <property type="term" value="F:zinc ion binding"/>
    <property type="evidence" value="ECO:0007669"/>
    <property type="project" value="UniProtKB-UniRule"/>
</dbReference>
<keyword evidence="2 4" id="KW-0479">Metal-binding</keyword>
<dbReference type="InterPro" id="IPR036874">
    <property type="entry name" value="Carbonic_anhydrase_sf"/>
</dbReference>
<keyword evidence="7" id="KW-1185">Reference proteome</keyword>
<comment type="cofactor">
    <cofactor evidence="4">
        <name>Zn(2+)</name>
        <dbReference type="ChEBI" id="CHEBI:29105"/>
    </cofactor>
    <text evidence="4">Binds 1 zinc ion per subunit.</text>
</comment>
<protein>
    <recommendedName>
        <fullName evidence="5">Carbonic anhydrase</fullName>
        <ecNumber evidence="5">4.2.1.1</ecNumber>
    </recommendedName>
    <alternativeName>
        <fullName evidence="5">Carbonate dehydratase</fullName>
    </alternativeName>
</protein>
<comment type="function">
    <text evidence="5">Reversible hydration of carbon dioxide.</text>
</comment>
<feature type="binding site" evidence="4">
    <location>
        <position position="49"/>
    </location>
    <ligand>
        <name>Zn(2+)</name>
        <dbReference type="ChEBI" id="CHEBI:29105"/>
    </ligand>
</feature>
<dbReference type="SUPFAM" id="SSF53056">
    <property type="entry name" value="beta-carbonic anhydrase, cab"/>
    <property type="match status" value="1"/>
</dbReference>
<dbReference type="Proteomes" id="UP001140453">
    <property type="component" value="Unassembled WGS sequence"/>
</dbReference>
<keyword evidence="5" id="KW-0456">Lyase</keyword>
<sequence>MSSQNPAATAQELLQRNEKYAQNHQPELLLSETPENAPKPKTFIFCCFDPRLQPEKVLGLDQWDALVIRNAGGAVAPALPSLIALDYFFGSFEDILIIQHTDCGKLHLTESEVKQNLKDHHRGSEDAIDDLHFDLDLTLEDRVRQNVKLIKESPHIRDELKERTKGLIYDIKTGKLAELH</sequence>
<dbReference type="AlphaFoldDB" id="A0A9W8YUA7"/>
<comment type="caution">
    <text evidence="6">The sequence shown here is derived from an EMBL/GenBank/DDBJ whole genome shotgun (WGS) entry which is preliminary data.</text>
</comment>
<evidence type="ECO:0000256" key="5">
    <source>
        <dbReference type="RuleBase" id="RU003956"/>
    </source>
</evidence>
<dbReference type="PANTHER" id="PTHR43175">
    <property type="entry name" value="CARBONIC ANHYDRASE"/>
    <property type="match status" value="1"/>
</dbReference>
<dbReference type="PANTHER" id="PTHR43175:SF3">
    <property type="entry name" value="CARBON DISULFIDE HYDROLASE"/>
    <property type="match status" value="1"/>
</dbReference>
<evidence type="ECO:0000256" key="3">
    <source>
        <dbReference type="ARBA" id="ARBA00022833"/>
    </source>
</evidence>
<evidence type="ECO:0000256" key="1">
    <source>
        <dbReference type="ARBA" id="ARBA00006217"/>
    </source>
</evidence>
<evidence type="ECO:0000256" key="2">
    <source>
        <dbReference type="ARBA" id="ARBA00022723"/>
    </source>
</evidence>
<evidence type="ECO:0000256" key="4">
    <source>
        <dbReference type="PIRSR" id="PIRSR601765-1"/>
    </source>
</evidence>
<comment type="catalytic activity">
    <reaction evidence="5">
        <text>hydrogencarbonate + H(+) = CO2 + H2O</text>
        <dbReference type="Rhea" id="RHEA:10748"/>
        <dbReference type="ChEBI" id="CHEBI:15377"/>
        <dbReference type="ChEBI" id="CHEBI:15378"/>
        <dbReference type="ChEBI" id="CHEBI:16526"/>
        <dbReference type="ChEBI" id="CHEBI:17544"/>
        <dbReference type="EC" id="4.2.1.1"/>
    </reaction>
</comment>
<keyword evidence="3 4" id="KW-0862">Zinc</keyword>
<dbReference type="SMART" id="SM00947">
    <property type="entry name" value="Pro_CA"/>
    <property type="match status" value="1"/>
</dbReference>
<dbReference type="Pfam" id="PF00484">
    <property type="entry name" value="Pro_CA"/>
    <property type="match status" value="1"/>
</dbReference>
<dbReference type="GO" id="GO:0004089">
    <property type="term" value="F:carbonate dehydratase activity"/>
    <property type="evidence" value="ECO:0007669"/>
    <property type="project" value="UniProtKB-UniRule"/>
</dbReference>
<dbReference type="OrthoDB" id="10248475at2759"/>
<dbReference type="EC" id="4.2.1.1" evidence="5"/>
<evidence type="ECO:0000313" key="6">
    <source>
        <dbReference type="EMBL" id="KAJ4390627.1"/>
    </source>
</evidence>
<feature type="binding site" evidence="4">
    <location>
        <position position="100"/>
    </location>
    <ligand>
        <name>Zn(2+)</name>
        <dbReference type="ChEBI" id="CHEBI:29105"/>
    </ligand>
</feature>
<name>A0A9W8YUA7_9PEZI</name>
<dbReference type="EMBL" id="JAPEVB010000003">
    <property type="protein sequence ID" value="KAJ4390627.1"/>
    <property type="molecule type" value="Genomic_DNA"/>
</dbReference>
<evidence type="ECO:0000313" key="7">
    <source>
        <dbReference type="Proteomes" id="UP001140453"/>
    </source>
</evidence>
<reference evidence="6" key="1">
    <citation type="submission" date="2022-10" db="EMBL/GenBank/DDBJ databases">
        <title>Tapping the CABI collections for fungal endophytes: first genome assemblies for Collariella, Neodidymelliopsis, Ascochyta clinopodiicola, Didymella pomorum, Didymosphaeria variabile, Neocosmospora piperis and Neocucurbitaria cava.</title>
        <authorList>
            <person name="Hill R."/>
        </authorList>
    </citation>
    <scope>NUCLEOTIDE SEQUENCE</scope>
    <source>
        <strain evidence="6">IMI 355082</strain>
    </source>
</reference>
<comment type="similarity">
    <text evidence="1 5">Belongs to the beta-class carbonic anhydrase family.</text>
</comment>
<proteinExistence type="inferred from homology"/>
<accession>A0A9W8YUA7</accession>
<feature type="binding site" evidence="4">
    <location>
        <position position="103"/>
    </location>
    <ligand>
        <name>Zn(2+)</name>
        <dbReference type="ChEBI" id="CHEBI:29105"/>
    </ligand>
</feature>
<dbReference type="CDD" id="cd03379">
    <property type="entry name" value="beta_CA_cladeD"/>
    <property type="match status" value="1"/>
</dbReference>